<dbReference type="InterPro" id="IPR007867">
    <property type="entry name" value="GMC_OxRtase_C"/>
</dbReference>
<evidence type="ECO:0000313" key="11">
    <source>
        <dbReference type="EMBL" id="KAL0952842.1"/>
    </source>
</evidence>
<evidence type="ECO:0000256" key="3">
    <source>
        <dbReference type="ARBA" id="ARBA00022630"/>
    </source>
</evidence>
<organism evidence="11 12">
    <name type="scientific">Hohenbuehelia grisea</name>
    <dbReference type="NCBI Taxonomy" id="104357"/>
    <lineage>
        <taxon>Eukaryota</taxon>
        <taxon>Fungi</taxon>
        <taxon>Dikarya</taxon>
        <taxon>Basidiomycota</taxon>
        <taxon>Agaricomycotina</taxon>
        <taxon>Agaricomycetes</taxon>
        <taxon>Agaricomycetidae</taxon>
        <taxon>Agaricales</taxon>
        <taxon>Pleurotineae</taxon>
        <taxon>Pleurotaceae</taxon>
        <taxon>Hohenbuehelia</taxon>
    </lineage>
</organism>
<dbReference type="InterPro" id="IPR036188">
    <property type="entry name" value="FAD/NAD-bd_sf"/>
</dbReference>
<dbReference type="InterPro" id="IPR012132">
    <property type="entry name" value="GMC_OxRdtase"/>
</dbReference>
<evidence type="ECO:0000259" key="10">
    <source>
        <dbReference type="PROSITE" id="PS00624"/>
    </source>
</evidence>
<evidence type="ECO:0000256" key="1">
    <source>
        <dbReference type="ARBA" id="ARBA00001974"/>
    </source>
</evidence>
<keyword evidence="4" id="KW-0732">Signal</keyword>
<evidence type="ECO:0000256" key="7">
    <source>
        <dbReference type="ARBA" id="ARBA00023180"/>
    </source>
</evidence>
<dbReference type="PROSITE" id="PS00624">
    <property type="entry name" value="GMC_OXRED_2"/>
    <property type="match status" value="1"/>
</dbReference>
<dbReference type="PROSITE" id="PS00623">
    <property type="entry name" value="GMC_OXRED_1"/>
    <property type="match status" value="1"/>
</dbReference>
<reference evidence="12" key="1">
    <citation type="submission" date="2024-06" db="EMBL/GenBank/DDBJ databases">
        <title>Multi-omics analyses provide insights into the biosynthesis of the anticancer antibiotic pleurotin in Hohenbuehelia grisea.</title>
        <authorList>
            <person name="Weaver J.A."/>
            <person name="Alberti F."/>
        </authorList>
    </citation>
    <scope>NUCLEOTIDE SEQUENCE [LARGE SCALE GENOMIC DNA]</scope>
    <source>
        <strain evidence="12">T-177</strain>
    </source>
</reference>
<dbReference type="InterPro" id="IPR000172">
    <property type="entry name" value="GMC_OxRdtase_N"/>
</dbReference>
<dbReference type="Gene3D" id="3.50.50.60">
    <property type="entry name" value="FAD/NAD(P)-binding domain"/>
    <property type="match status" value="1"/>
</dbReference>
<evidence type="ECO:0000256" key="4">
    <source>
        <dbReference type="ARBA" id="ARBA00022729"/>
    </source>
</evidence>
<protein>
    <recommendedName>
        <fullName evidence="9 10">Glucose-methanol-choline oxidoreductase N-terminal domain-containing protein</fullName>
    </recommendedName>
</protein>
<evidence type="ECO:0000256" key="8">
    <source>
        <dbReference type="RuleBase" id="RU003968"/>
    </source>
</evidence>
<proteinExistence type="inferred from homology"/>
<evidence type="ECO:0000313" key="12">
    <source>
        <dbReference type="Proteomes" id="UP001556367"/>
    </source>
</evidence>
<keyword evidence="7" id="KW-0325">Glycoprotein</keyword>
<dbReference type="Pfam" id="PF05199">
    <property type="entry name" value="GMC_oxred_C"/>
    <property type="match status" value="1"/>
</dbReference>
<feature type="domain" description="Glucose-methanol-choline oxidoreductase N-terminal" evidence="9">
    <location>
        <begin position="91"/>
        <end position="114"/>
    </location>
</feature>
<dbReference type="Proteomes" id="UP001556367">
    <property type="component" value="Unassembled WGS sequence"/>
</dbReference>
<evidence type="ECO:0000256" key="5">
    <source>
        <dbReference type="ARBA" id="ARBA00022827"/>
    </source>
</evidence>
<comment type="cofactor">
    <cofactor evidence="1">
        <name>FAD</name>
        <dbReference type="ChEBI" id="CHEBI:57692"/>
    </cofactor>
</comment>
<evidence type="ECO:0000256" key="6">
    <source>
        <dbReference type="ARBA" id="ARBA00023002"/>
    </source>
</evidence>
<dbReference type="PIRSF" id="PIRSF000137">
    <property type="entry name" value="Alcohol_oxidase"/>
    <property type="match status" value="1"/>
</dbReference>
<accession>A0ABR3JB82</accession>
<keyword evidence="5 8" id="KW-0274">FAD</keyword>
<dbReference type="Pfam" id="PF00732">
    <property type="entry name" value="GMC_oxred_N"/>
    <property type="match status" value="1"/>
</dbReference>
<keyword evidence="6" id="KW-0560">Oxidoreductase</keyword>
<feature type="domain" description="Glucose-methanol-choline oxidoreductase N-terminal" evidence="10">
    <location>
        <begin position="282"/>
        <end position="296"/>
    </location>
</feature>
<dbReference type="PANTHER" id="PTHR11552:SF201">
    <property type="entry name" value="GLUCOSE-METHANOL-CHOLINE OXIDOREDUCTASE N-TERMINAL DOMAIN-CONTAINING PROTEIN"/>
    <property type="match status" value="1"/>
</dbReference>
<name>A0ABR3JB82_9AGAR</name>
<comment type="similarity">
    <text evidence="2 8">Belongs to the GMC oxidoreductase family.</text>
</comment>
<evidence type="ECO:0000259" key="9">
    <source>
        <dbReference type="PROSITE" id="PS00623"/>
    </source>
</evidence>
<dbReference type="SUPFAM" id="SSF54373">
    <property type="entry name" value="FAD-linked reductases, C-terminal domain"/>
    <property type="match status" value="1"/>
</dbReference>
<evidence type="ECO:0000256" key="2">
    <source>
        <dbReference type="ARBA" id="ARBA00010790"/>
    </source>
</evidence>
<dbReference type="Gene3D" id="3.30.560.10">
    <property type="entry name" value="Glucose Oxidase, domain 3"/>
    <property type="match status" value="1"/>
</dbReference>
<comment type="caution">
    <text evidence="11">The sequence shown here is derived from an EMBL/GenBank/DDBJ whole genome shotgun (WGS) entry which is preliminary data.</text>
</comment>
<gene>
    <name evidence="11" type="ORF">HGRIS_007067</name>
</gene>
<keyword evidence="12" id="KW-1185">Reference proteome</keyword>
<dbReference type="SUPFAM" id="SSF51905">
    <property type="entry name" value="FAD/NAD(P)-binding domain"/>
    <property type="match status" value="1"/>
</dbReference>
<keyword evidence="3 8" id="KW-0285">Flavoprotein</keyword>
<dbReference type="PANTHER" id="PTHR11552">
    <property type="entry name" value="GLUCOSE-METHANOL-CHOLINE GMC OXIDOREDUCTASE"/>
    <property type="match status" value="1"/>
</dbReference>
<sequence length="573" mass="63148">MSATLQEITEFVFDYVVIGGGTAGLTLAARLSENPSISVAVLEVGQENFDEPKILIPGQFGATFGDPKFDWVFKTTKQQHSDDKSYMWSRGKGLGGSSAMNFCAWSKPPAFDIDAFEKLGNPGWNWESYHSYSKRSERFHPAIEEFAANKQNAFDPVSSGTSGPIQVTVPFFYDTLEALFQKTLANVGIDRNDDPYGGDINGAWTPISNYDPQTWTRSYATTGYYLPNQARENLKILTGALVSRIILDETEDELQSASGVEFIHNGATHTVRVKKEVVVCAGAIKSPQILELSGIGRKDILKRIGVDLKVNLPGVGENVQEHHFSSMSFELDPTAGHTTRDLLRNPLYAAEALKLHAEGKGPLRAGPGTAAFVPLSATTDEASTIIENIARQVEDMKCKGGLAPGLAEQWDNPTCSFEGRLGSRHGVYTLSPFYDENFGARGRQGLRDDYLRYQSSLLEGHHHLEILVQHMKFVRKLAATEPWKSDIVREVDPGLEVTTDEQMREYIKKYHSTAWHTVGSCSMLPRDKQGVVDPSLKVYGTSNVRVADLSIVPLHIAAHTQATAYMIGEKGTI</sequence>
<dbReference type="EMBL" id="JASNQZ010000010">
    <property type="protein sequence ID" value="KAL0952842.1"/>
    <property type="molecule type" value="Genomic_DNA"/>
</dbReference>